<evidence type="ECO:0000313" key="2">
    <source>
        <dbReference type="Proteomes" id="UP001172457"/>
    </source>
</evidence>
<gene>
    <name evidence="1" type="ORF">OSB04_013117</name>
</gene>
<name>A0AA38TXD6_9ASTR</name>
<organism evidence="1 2">
    <name type="scientific">Centaurea solstitialis</name>
    <name type="common">yellow star-thistle</name>
    <dbReference type="NCBI Taxonomy" id="347529"/>
    <lineage>
        <taxon>Eukaryota</taxon>
        <taxon>Viridiplantae</taxon>
        <taxon>Streptophyta</taxon>
        <taxon>Embryophyta</taxon>
        <taxon>Tracheophyta</taxon>
        <taxon>Spermatophyta</taxon>
        <taxon>Magnoliopsida</taxon>
        <taxon>eudicotyledons</taxon>
        <taxon>Gunneridae</taxon>
        <taxon>Pentapetalae</taxon>
        <taxon>asterids</taxon>
        <taxon>campanulids</taxon>
        <taxon>Asterales</taxon>
        <taxon>Asteraceae</taxon>
        <taxon>Carduoideae</taxon>
        <taxon>Cardueae</taxon>
        <taxon>Centaureinae</taxon>
        <taxon>Centaurea</taxon>
    </lineage>
</organism>
<protein>
    <submittedName>
        <fullName evidence="1">Uncharacterized protein</fullName>
    </submittedName>
</protein>
<dbReference type="Proteomes" id="UP001172457">
    <property type="component" value="Chromosome 3"/>
</dbReference>
<comment type="caution">
    <text evidence="1">The sequence shown here is derived from an EMBL/GenBank/DDBJ whole genome shotgun (WGS) entry which is preliminary data.</text>
</comment>
<dbReference type="AlphaFoldDB" id="A0AA38TXD6"/>
<accession>A0AA38TXD6</accession>
<keyword evidence="2" id="KW-1185">Reference proteome</keyword>
<evidence type="ECO:0000313" key="1">
    <source>
        <dbReference type="EMBL" id="KAJ9558503.1"/>
    </source>
</evidence>
<sequence>MVGASSKSIGILELCNIKGLAKINGEVLELLGSLRKLTILGCENVLSVGERGVNLGSIMEYVSEVEISDCKSLESFIIPNTVEMLNLKLFPYHHLESLTCLKTLTIHDCPSMECSFLCGSWPPNLRAVSHSGLYHRPHLYLSLQFMAASNLSSPQLHDPFLRR</sequence>
<proteinExistence type="predicted"/>
<dbReference type="EMBL" id="JARYMX010000003">
    <property type="protein sequence ID" value="KAJ9558503.1"/>
    <property type="molecule type" value="Genomic_DNA"/>
</dbReference>
<reference evidence="1" key="1">
    <citation type="submission" date="2023-03" db="EMBL/GenBank/DDBJ databases">
        <title>Chromosome-scale reference genome and RAD-based genetic map of yellow starthistle (Centaurea solstitialis) reveal putative structural variation and QTLs associated with invader traits.</title>
        <authorList>
            <person name="Reatini B."/>
            <person name="Cang F.A."/>
            <person name="Jiang Q."/>
            <person name="Mckibben M.T.W."/>
            <person name="Barker M.S."/>
            <person name="Rieseberg L.H."/>
            <person name="Dlugosch K.M."/>
        </authorList>
    </citation>
    <scope>NUCLEOTIDE SEQUENCE</scope>
    <source>
        <strain evidence="1">CAN-66</strain>
        <tissue evidence="1">Leaf</tissue>
    </source>
</reference>